<evidence type="ECO:0000259" key="14">
    <source>
        <dbReference type="PROSITE" id="PS50109"/>
    </source>
</evidence>
<keyword evidence="12 13" id="KW-0472">Membrane</keyword>
<accession>A0A177M3S5</accession>
<dbReference type="InterPro" id="IPR036890">
    <property type="entry name" value="HATPase_C_sf"/>
</dbReference>
<dbReference type="InterPro" id="IPR025201">
    <property type="entry name" value="KdpD_TM"/>
</dbReference>
<dbReference type="Pfam" id="PF02518">
    <property type="entry name" value="HATPase_c"/>
    <property type="match status" value="1"/>
</dbReference>
<feature type="domain" description="Histidine kinase" evidence="14">
    <location>
        <begin position="282"/>
        <end position="497"/>
    </location>
</feature>
<evidence type="ECO:0000313" key="15">
    <source>
        <dbReference type="EMBL" id="OAI00352.1"/>
    </source>
</evidence>
<evidence type="ECO:0000256" key="6">
    <source>
        <dbReference type="ARBA" id="ARBA00022692"/>
    </source>
</evidence>
<dbReference type="SMART" id="SM00387">
    <property type="entry name" value="HATPase_c"/>
    <property type="match status" value="1"/>
</dbReference>
<gene>
    <name evidence="15" type="ORF">A1353_01260</name>
</gene>
<evidence type="ECO:0000256" key="2">
    <source>
        <dbReference type="ARBA" id="ARBA00004141"/>
    </source>
</evidence>
<dbReference type="InterPro" id="IPR036097">
    <property type="entry name" value="HisK_dim/P_sf"/>
</dbReference>
<evidence type="ECO:0000256" key="3">
    <source>
        <dbReference type="ARBA" id="ARBA00012438"/>
    </source>
</evidence>
<evidence type="ECO:0000256" key="10">
    <source>
        <dbReference type="ARBA" id="ARBA00022989"/>
    </source>
</evidence>
<proteinExistence type="predicted"/>
<dbReference type="InterPro" id="IPR029016">
    <property type="entry name" value="GAF-like_dom_sf"/>
</dbReference>
<dbReference type="Pfam" id="PF00512">
    <property type="entry name" value="HisKA"/>
    <property type="match status" value="1"/>
</dbReference>
<dbReference type="Gene3D" id="1.20.120.620">
    <property type="entry name" value="Backbone structure of the membrane domain of e. Coli histidine kinase receptor kdpd"/>
    <property type="match status" value="1"/>
</dbReference>
<keyword evidence="11" id="KW-0902">Two-component regulatory system</keyword>
<evidence type="ECO:0000256" key="4">
    <source>
        <dbReference type="ARBA" id="ARBA00022553"/>
    </source>
</evidence>
<evidence type="ECO:0000256" key="8">
    <source>
        <dbReference type="ARBA" id="ARBA00022777"/>
    </source>
</evidence>
<feature type="transmembrane region" description="Helical" evidence="13">
    <location>
        <begin position="73"/>
        <end position="92"/>
    </location>
</feature>
<evidence type="ECO:0000256" key="11">
    <source>
        <dbReference type="ARBA" id="ARBA00023012"/>
    </source>
</evidence>
<evidence type="ECO:0000256" key="12">
    <source>
        <dbReference type="ARBA" id="ARBA00023136"/>
    </source>
</evidence>
<reference evidence="15 16" key="1">
    <citation type="submission" date="2016-03" db="EMBL/GenBank/DDBJ databases">
        <authorList>
            <person name="Ploux O."/>
        </authorList>
    </citation>
    <scope>NUCLEOTIDE SEQUENCE [LARGE SCALE GENOMIC DNA]</scope>
    <source>
        <strain evidence="15 16">R-45371</strain>
    </source>
</reference>
<keyword evidence="7" id="KW-0547">Nucleotide-binding</keyword>
<keyword evidence="6 13" id="KW-0812">Transmembrane</keyword>
<dbReference type="PRINTS" id="PR00344">
    <property type="entry name" value="BCTRLSENSOR"/>
</dbReference>
<dbReference type="InterPro" id="IPR038318">
    <property type="entry name" value="KdpD_sf"/>
</dbReference>
<dbReference type="CDD" id="cd00082">
    <property type="entry name" value="HisKA"/>
    <property type="match status" value="1"/>
</dbReference>
<keyword evidence="8 15" id="KW-0418">Kinase</keyword>
<evidence type="ECO:0000256" key="13">
    <source>
        <dbReference type="SAM" id="Phobius"/>
    </source>
</evidence>
<sequence length="511" mass="55856">MKLSEIFGSTRNLANNERFIGHAWGVAAPFICTLIDWPLRDLLGPASILMTYLLGVFLVASRYGRSPSIVASLLSAPTFAFYFARPIFSFAISDLENIVGLAVMIIVANVTGSLLEKSRLQAELAKQRESHTNALYRLSRDLSAAQDHNAVARIAVEHIDNEFGTDSMLLIANTENSLQIQTNQVLPISLRSIDLTLAQQAFETGEVRRQHPLSYYPLQGSTAAQGVLTILKSEALARQTPEVNTFCHLIAQTLERFQLAAQAREANLQAETEALRNALLSSISHDLRTPLTRIIGAVGTAIESDAGLSSAERQDLNQSVLDEAQRMSELTGKILDMARLSSGQIILHRSWNAIEEIVGSALNRLDKHLQDRPVRTLLPDSLPLLWIDAVLMEQVLVNLIENAVKYTAPGSPIDIEAIALPERFRLSITDYGPGIAKHQQTRIFEKFYRGATETQQNGVGLGLALCKAIVEAHGGLIQADNRAGKGAEFSIQLPLHAPPLLAESEALGRVA</sequence>
<dbReference type="GO" id="GO:0000155">
    <property type="term" value="F:phosphorelay sensor kinase activity"/>
    <property type="evidence" value="ECO:0007669"/>
    <property type="project" value="InterPro"/>
</dbReference>
<comment type="catalytic activity">
    <reaction evidence="1">
        <text>ATP + protein L-histidine = ADP + protein N-phospho-L-histidine.</text>
        <dbReference type="EC" id="2.7.13.3"/>
    </reaction>
</comment>
<dbReference type="SUPFAM" id="SSF55874">
    <property type="entry name" value="ATPase domain of HSP90 chaperone/DNA topoisomerase II/histidine kinase"/>
    <property type="match status" value="1"/>
</dbReference>
<keyword evidence="10 13" id="KW-1133">Transmembrane helix</keyword>
<dbReference type="SMART" id="SM00388">
    <property type="entry name" value="HisKA"/>
    <property type="match status" value="1"/>
</dbReference>
<dbReference type="InterPro" id="IPR004358">
    <property type="entry name" value="Sig_transdc_His_kin-like_C"/>
</dbReference>
<dbReference type="CDD" id="cd00075">
    <property type="entry name" value="HATPase"/>
    <property type="match status" value="1"/>
</dbReference>
<keyword evidence="4" id="KW-0597">Phosphoprotein</keyword>
<evidence type="ECO:0000256" key="9">
    <source>
        <dbReference type="ARBA" id="ARBA00022840"/>
    </source>
</evidence>
<dbReference type="EMBL" id="LUUH01000077">
    <property type="protein sequence ID" value="OAI00352.1"/>
    <property type="molecule type" value="Genomic_DNA"/>
</dbReference>
<dbReference type="PANTHER" id="PTHR45569:SF1">
    <property type="entry name" value="SENSOR PROTEIN KDPD"/>
    <property type="match status" value="1"/>
</dbReference>
<evidence type="ECO:0000256" key="1">
    <source>
        <dbReference type="ARBA" id="ARBA00000085"/>
    </source>
</evidence>
<dbReference type="RefSeq" id="WP_064037856.1">
    <property type="nucleotide sequence ID" value="NZ_LUUH01000077.1"/>
</dbReference>
<dbReference type="InterPro" id="IPR003594">
    <property type="entry name" value="HATPase_dom"/>
</dbReference>
<dbReference type="InterPro" id="IPR005467">
    <property type="entry name" value="His_kinase_dom"/>
</dbReference>
<feature type="transmembrane region" description="Helical" evidence="13">
    <location>
        <begin position="20"/>
        <end position="37"/>
    </location>
</feature>
<feature type="transmembrane region" description="Helical" evidence="13">
    <location>
        <begin position="43"/>
        <end position="61"/>
    </location>
</feature>
<dbReference type="AlphaFoldDB" id="A0A177M3S5"/>
<evidence type="ECO:0000256" key="5">
    <source>
        <dbReference type="ARBA" id="ARBA00022679"/>
    </source>
</evidence>
<dbReference type="InterPro" id="IPR052023">
    <property type="entry name" value="Histidine_kinase_KdpD"/>
</dbReference>
<keyword evidence="5" id="KW-0808">Transferase</keyword>
<dbReference type="Gene3D" id="1.10.287.130">
    <property type="match status" value="1"/>
</dbReference>
<dbReference type="GO" id="GO:0005524">
    <property type="term" value="F:ATP binding"/>
    <property type="evidence" value="ECO:0007669"/>
    <property type="project" value="UniProtKB-KW"/>
</dbReference>
<dbReference type="Pfam" id="PF13493">
    <property type="entry name" value="DUF4118"/>
    <property type="match status" value="1"/>
</dbReference>
<comment type="caution">
    <text evidence="15">The sequence shown here is derived from an EMBL/GenBank/DDBJ whole genome shotgun (WGS) entry which is preliminary data.</text>
</comment>
<dbReference type="EC" id="2.7.13.3" evidence="3"/>
<dbReference type="InterPro" id="IPR003661">
    <property type="entry name" value="HisK_dim/P_dom"/>
</dbReference>
<evidence type="ECO:0000313" key="16">
    <source>
        <dbReference type="Proteomes" id="UP000077763"/>
    </source>
</evidence>
<evidence type="ECO:0000256" key="7">
    <source>
        <dbReference type="ARBA" id="ARBA00022741"/>
    </source>
</evidence>
<dbReference type="Proteomes" id="UP000077763">
    <property type="component" value="Unassembled WGS sequence"/>
</dbReference>
<dbReference type="FunFam" id="3.30.565.10:FF:000042">
    <property type="entry name" value="Two-component sensor histidine kinase KdpD"/>
    <property type="match status" value="1"/>
</dbReference>
<protein>
    <recommendedName>
        <fullName evidence="3">histidine kinase</fullName>
        <ecNumber evidence="3">2.7.13.3</ecNumber>
    </recommendedName>
</protein>
<dbReference type="GO" id="GO:0005886">
    <property type="term" value="C:plasma membrane"/>
    <property type="evidence" value="ECO:0007669"/>
    <property type="project" value="TreeGrafter"/>
</dbReference>
<dbReference type="SUPFAM" id="SSF47384">
    <property type="entry name" value="Homodimeric domain of signal transducing histidine kinase"/>
    <property type="match status" value="1"/>
</dbReference>
<comment type="subcellular location">
    <subcellularLocation>
        <location evidence="2">Membrane</location>
        <topology evidence="2">Multi-pass membrane protein</topology>
    </subcellularLocation>
</comment>
<dbReference type="Gene3D" id="3.30.565.10">
    <property type="entry name" value="Histidine kinase-like ATPase, C-terminal domain"/>
    <property type="match status" value="1"/>
</dbReference>
<organism evidence="15 16">
    <name type="scientific">Methylomonas methanica</name>
    <dbReference type="NCBI Taxonomy" id="421"/>
    <lineage>
        <taxon>Bacteria</taxon>
        <taxon>Pseudomonadati</taxon>
        <taxon>Pseudomonadota</taxon>
        <taxon>Gammaproteobacteria</taxon>
        <taxon>Methylococcales</taxon>
        <taxon>Methylococcaceae</taxon>
        <taxon>Methylomonas</taxon>
    </lineage>
</organism>
<dbReference type="PROSITE" id="PS50109">
    <property type="entry name" value="HIS_KIN"/>
    <property type="match status" value="1"/>
</dbReference>
<name>A0A177M3S5_METMH</name>
<dbReference type="GO" id="GO:0042802">
    <property type="term" value="F:identical protein binding"/>
    <property type="evidence" value="ECO:0007669"/>
    <property type="project" value="UniProtKB-ARBA"/>
</dbReference>
<dbReference type="Gene3D" id="3.30.450.40">
    <property type="match status" value="1"/>
</dbReference>
<keyword evidence="9" id="KW-0067">ATP-binding</keyword>
<dbReference type="PANTHER" id="PTHR45569">
    <property type="entry name" value="SENSOR PROTEIN KDPD"/>
    <property type="match status" value="1"/>
</dbReference>